<sequence length="62" mass="6489">MCGRATTCITCGPARPHISPFTCILNLGYGLADPTLQAGTAYAYACLRPATFADVLPQGSRL</sequence>
<keyword evidence="2" id="KW-1185">Reference proteome</keyword>
<evidence type="ECO:0000313" key="1">
    <source>
        <dbReference type="EMBL" id="KAG6965874.1"/>
    </source>
</evidence>
<dbReference type="EMBL" id="JAENGY010000322">
    <property type="protein sequence ID" value="KAG6965874.1"/>
    <property type="molecule type" value="Genomic_DNA"/>
</dbReference>
<organism evidence="1 2">
    <name type="scientific">Phytophthora aleatoria</name>
    <dbReference type="NCBI Taxonomy" id="2496075"/>
    <lineage>
        <taxon>Eukaryota</taxon>
        <taxon>Sar</taxon>
        <taxon>Stramenopiles</taxon>
        <taxon>Oomycota</taxon>
        <taxon>Peronosporomycetes</taxon>
        <taxon>Peronosporales</taxon>
        <taxon>Peronosporaceae</taxon>
        <taxon>Phytophthora</taxon>
    </lineage>
</organism>
<reference evidence="1" key="1">
    <citation type="submission" date="2021-01" db="EMBL/GenBank/DDBJ databases">
        <title>Phytophthora aleatoria, a newly-described species from Pinus radiata is distinct from Phytophthora cactorum isolates based on comparative genomics.</title>
        <authorList>
            <person name="Mcdougal R."/>
            <person name="Panda P."/>
            <person name="Williams N."/>
            <person name="Studholme D.J."/>
        </authorList>
    </citation>
    <scope>NUCLEOTIDE SEQUENCE</scope>
    <source>
        <strain evidence="1">NZFS 4037</strain>
    </source>
</reference>
<name>A0A8J5JAA9_9STRA</name>
<evidence type="ECO:0000313" key="2">
    <source>
        <dbReference type="Proteomes" id="UP000709295"/>
    </source>
</evidence>
<comment type="caution">
    <text evidence="1">The sequence shown here is derived from an EMBL/GenBank/DDBJ whole genome shotgun (WGS) entry which is preliminary data.</text>
</comment>
<proteinExistence type="predicted"/>
<dbReference type="Proteomes" id="UP000709295">
    <property type="component" value="Unassembled WGS sequence"/>
</dbReference>
<accession>A0A8J5JAA9</accession>
<dbReference type="AlphaFoldDB" id="A0A8J5JAA9"/>
<protein>
    <submittedName>
        <fullName evidence="1">Uncharacterized protein</fullName>
    </submittedName>
</protein>
<gene>
    <name evidence="1" type="ORF">JG688_00007010</name>
</gene>